<name>A0ABV4EVE1_BRAEL</name>
<accession>A0ABV4EVE1</accession>
<feature type="transmembrane region" description="Helical" evidence="1">
    <location>
        <begin position="44"/>
        <end position="65"/>
    </location>
</feature>
<evidence type="ECO:0008006" key="4">
    <source>
        <dbReference type="Google" id="ProtNLM"/>
    </source>
</evidence>
<dbReference type="Proteomes" id="UP001565471">
    <property type="component" value="Unassembled WGS sequence"/>
</dbReference>
<proteinExistence type="predicted"/>
<gene>
    <name evidence="2" type="ORF">ABIF29_001928</name>
</gene>
<reference evidence="2 3" key="1">
    <citation type="submission" date="2024-07" db="EMBL/GenBank/DDBJ databases">
        <title>Genomic Encyclopedia of Type Strains, Phase V (KMG-V): Genome sequencing to study the core and pangenomes of soil and plant-associated prokaryotes.</title>
        <authorList>
            <person name="Whitman W."/>
        </authorList>
    </citation>
    <scope>NUCLEOTIDE SEQUENCE [LARGE SCALE GENOMIC DNA]</scope>
    <source>
        <strain evidence="2 3">USDA 415</strain>
    </source>
</reference>
<evidence type="ECO:0000313" key="3">
    <source>
        <dbReference type="Proteomes" id="UP001565471"/>
    </source>
</evidence>
<feature type="transmembrane region" description="Helical" evidence="1">
    <location>
        <begin position="77"/>
        <end position="96"/>
    </location>
</feature>
<evidence type="ECO:0000313" key="2">
    <source>
        <dbReference type="EMBL" id="MEY9315129.1"/>
    </source>
</evidence>
<evidence type="ECO:0000256" key="1">
    <source>
        <dbReference type="SAM" id="Phobius"/>
    </source>
</evidence>
<keyword evidence="3" id="KW-1185">Reference proteome</keyword>
<keyword evidence="1" id="KW-0812">Transmembrane</keyword>
<organism evidence="2 3">
    <name type="scientific">Bradyrhizobium elkanii</name>
    <dbReference type="NCBI Taxonomy" id="29448"/>
    <lineage>
        <taxon>Bacteria</taxon>
        <taxon>Pseudomonadati</taxon>
        <taxon>Pseudomonadota</taxon>
        <taxon>Alphaproteobacteria</taxon>
        <taxon>Hyphomicrobiales</taxon>
        <taxon>Nitrobacteraceae</taxon>
        <taxon>Bradyrhizobium</taxon>
    </lineage>
</organism>
<keyword evidence="1" id="KW-1133">Transmembrane helix</keyword>
<sequence>MYFLAACLIVVVLSFEVSFRRAWILSRNSRGAAPAQRLAARRRALWPAFCALICTLLVLIGFDHLQDELGLSAKANLMMLSASFFSGWFLGVIAGMDQD</sequence>
<protein>
    <recommendedName>
        <fullName evidence="4">DUF3325 domain-containing protein</fullName>
    </recommendedName>
</protein>
<dbReference type="EMBL" id="JBGBZA010000002">
    <property type="protein sequence ID" value="MEY9315129.1"/>
    <property type="molecule type" value="Genomic_DNA"/>
</dbReference>
<dbReference type="RefSeq" id="WP_016843077.1">
    <property type="nucleotide sequence ID" value="NZ_BJNL01000009.1"/>
</dbReference>
<dbReference type="GeneID" id="92956451"/>
<comment type="caution">
    <text evidence="2">The sequence shown here is derived from an EMBL/GenBank/DDBJ whole genome shotgun (WGS) entry which is preliminary data.</text>
</comment>
<keyword evidence="1" id="KW-0472">Membrane</keyword>